<dbReference type="InterPro" id="IPR046341">
    <property type="entry name" value="SET_dom_sf"/>
</dbReference>
<dbReference type="Gene3D" id="1.10.220.160">
    <property type="match status" value="1"/>
</dbReference>
<dbReference type="SUPFAM" id="SSF82199">
    <property type="entry name" value="SET domain"/>
    <property type="match status" value="1"/>
</dbReference>
<dbReference type="PANTHER" id="PTHR47332">
    <property type="entry name" value="SET DOMAIN-CONTAINING PROTEIN 5"/>
    <property type="match status" value="1"/>
</dbReference>
<dbReference type="RefSeq" id="XP_044726225.1">
    <property type="nucleotide sequence ID" value="XM_044859825.1"/>
</dbReference>
<dbReference type="CDD" id="cd20071">
    <property type="entry name" value="SET_SMYD"/>
    <property type="match status" value="1"/>
</dbReference>
<name>A0A9P8NCP1_9HYPO</name>
<comment type="caution">
    <text evidence="3">The sequence shown here is derived from an EMBL/GenBank/DDBJ whole genome shotgun (WGS) entry which is preliminary data.</text>
</comment>
<dbReference type="GeneID" id="68350483"/>
<keyword evidence="1" id="KW-0732">Signal</keyword>
<dbReference type="Proteomes" id="UP000824596">
    <property type="component" value="Unassembled WGS sequence"/>
</dbReference>
<dbReference type="OrthoDB" id="265717at2759"/>
<evidence type="ECO:0000256" key="1">
    <source>
        <dbReference type="SAM" id="SignalP"/>
    </source>
</evidence>
<evidence type="ECO:0000313" key="3">
    <source>
        <dbReference type="EMBL" id="KAH0968712.1"/>
    </source>
</evidence>
<keyword evidence="4" id="KW-1185">Reference proteome</keyword>
<sequence>MSTLFAFCTLIGVACASSQRIEAGYDCAWSPFRHLDCLQTSLEGCNSLAQNVSGLGPSASFPWTSQDDCLTLRGKIGFVCVYSSHAFAHGRGISVVTTPGSAQSLRQLPAFAQEGVEFKTHMPPLFEEKMLPGRGRGLVANKTLHRGDRIFALTPILILDEVAHKNLSDEDWIEIQSVAVNRLPPVAKDMMLQLHGEFAIDTISGRIDTNSFEVEIGGSAHYIIVPEIARLNHDCRPNADYFFDPQTLTHHVHAATTITPGTEITITYIDPLTPRQERLAQLELSWGFNCTCGSCSMHSSLSQESDARLSQMADMASRLEETPTASSQMAQALISMYEQERLEAFLAGPYRFAALSFCAEGQRWRAIQYARLAIERGMLDDEFGDAHVELMRQLAEVPEKQPCWPKQPV</sequence>
<dbReference type="AlphaFoldDB" id="A0A9P8NCP1"/>
<evidence type="ECO:0000259" key="2">
    <source>
        <dbReference type="PROSITE" id="PS50280"/>
    </source>
</evidence>
<dbReference type="InterPro" id="IPR001214">
    <property type="entry name" value="SET_dom"/>
</dbReference>
<evidence type="ECO:0000313" key="4">
    <source>
        <dbReference type="Proteomes" id="UP000824596"/>
    </source>
</evidence>
<dbReference type="Gene3D" id="2.170.270.10">
    <property type="entry name" value="SET domain"/>
    <property type="match status" value="1"/>
</dbReference>
<dbReference type="PROSITE" id="PS50280">
    <property type="entry name" value="SET"/>
    <property type="match status" value="1"/>
</dbReference>
<feature type="signal peptide" evidence="1">
    <location>
        <begin position="1"/>
        <end position="16"/>
    </location>
</feature>
<dbReference type="InterPro" id="IPR053185">
    <property type="entry name" value="SET_domain_protein"/>
</dbReference>
<feature type="chain" id="PRO_5040466114" evidence="1">
    <location>
        <begin position="17"/>
        <end position="409"/>
    </location>
</feature>
<reference evidence="3" key="1">
    <citation type="submission" date="2021-09" db="EMBL/GenBank/DDBJ databases">
        <title>A high-quality genome of the endoparasitic fungus Hirsutella rhossiliensis with a comparison of Hirsutella genomes reveals transposable elements contributing to genome size variation.</title>
        <authorList>
            <person name="Lin R."/>
            <person name="Jiao Y."/>
            <person name="Sun X."/>
            <person name="Ling J."/>
            <person name="Xie B."/>
            <person name="Cheng X."/>
        </authorList>
    </citation>
    <scope>NUCLEOTIDE SEQUENCE</scope>
    <source>
        <strain evidence="3">HR02</strain>
    </source>
</reference>
<proteinExistence type="predicted"/>
<dbReference type="Pfam" id="PF00856">
    <property type="entry name" value="SET"/>
    <property type="match status" value="1"/>
</dbReference>
<organism evidence="3 4">
    <name type="scientific">Hirsutella rhossiliensis</name>
    <dbReference type="NCBI Taxonomy" id="111463"/>
    <lineage>
        <taxon>Eukaryota</taxon>
        <taxon>Fungi</taxon>
        <taxon>Dikarya</taxon>
        <taxon>Ascomycota</taxon>
        <taxon>Pezizomycotina</taxon>
        <taxon>Sordariomycetes</taxon>
        <taxon>Hypocreomycetidae</taxon>
        <taxon>Hypocreales</taxon>
        <taxon>Ophiocordycipitaceae</taxon>
        <taxon>Hirsutella</taxon>
    </lineage>
</organism>
<accession>A0A9P8NCP1</accession>
<dbReference type="EMBL" id="JAIZPD010000001">
    <property type="protein sequence ID" value="KAH0968712.1"/>
    <property type="molecule type" value="Genomic_DNA"/>
</dbReference>
<dbReference type="SMART" id="SM00317">
    <property type="entry name" value="SET"/>
    <property type="match status" value="1"/>
</dbReference>
<dbReference type="PANTHER" id="PTHR47332:SF6">
    <property type="entry name" value="SET DOMAIN-CONTAINING PROTEIN"/>
    <property type="match status" value="1"/>
</dbReference>
<protein>
    <submittedName>
        <fullName evidence="3">SET domain-containing protein</fullName>
    </submittedName>
</protein>
<gene>
    <name evidence="3" type="ORF">HRG_01354</name>
</gene>
<feature type="domain" description="SET" evidence="2">
    <location>
        <begin position="114"/>
        <end position="269"/>
    </location>
</feature>